<dbReference type="PANTHER" id="PTHR43806">
    <property type="entry name" value="PEPTIDASE S8"/>
    <property type="match status" value="1"/>
</dbReference>
<dbReference type="CDD" id="cd07478">
    <property type="entry name" value="Peptidases_S8_CspA-like"/>
    <property type="match status" value="1"/>
</dbReference>
<organism evidence="10 11">
    <name type="scientific">Candidatus Enterocloster excrementipullorum</name>
    <dbReference type="NCBI Taxonomy" id="2838559"/>
    <lineage>
        <taxon>Bacteria</taxon>
        <taxon>Bacillati</taxon>
        <taxon>Bacillota</taxon>
        <taxon>Clostridia</taxon>
        <taxon>Lachnospirales</taxon>
        <taxon>Lachnospiraceae</taxon>
        <taxon>Enterocloster</taxon>
    </lineage>
</organism>
<dbReference type="AlphaFoldDB" id="A0A9D2N1D7"/>
<sequence>MENQKRENLLNLALDTPEAERERSLNLNVGYDEISRTWELIVRHRGSVKWLEDAAGVPESGIRVNELSGGYAVLRVPEAAVDAVSRLEQIEYIEKPKRLFFAVNEARTASCLLGVQPGTEEGLAGNAGSFAPAEAADASGGLRLTGQGVLVAVIDSGIDYFHPDFRNADGTTRILYLWDQDRGKVYTREDINEALASGSRSRALERVPSRDVSGHGTAVASIAAGNGRESRGVYRGVAFASELVVVKLGTPLPDSFPKTAQLMEALDFVTARARELRAPLAVNISFGNTYGAHDGTGLLETFMDSVAVSGRFVLVAGSGNEGGGAGHTAGRLEAGGEQDVELSVAPFETGMGVQLWKSYADQFSVRLITPSGEILGPLEERLGPQTWNAGDTRILVYYGKPSPYSQSQEVYFDFIPGREYLDSGIWTFRLTPRELVTGDYNMWLPSRGILNPATRFLFPVPETTLTIPSTAARLITVGAYDDAYRAYADFSGRGYTRMTRQVKPDVAAPGVNIVAARSGGGYETVTGTSFAAPFVTGSAALLMQWGIVDGNDPFLYGEKVKAYLIRGARRFPGYAPWPNPQMGWGALCVEGSLPEP</sequence>
<dbReference type="Gene3D" id="2.60.120.1290">
    <property type="match status" value="1"/>
</dbReference>
<keyword evidence="2 6" id="KW-0645">Protease</keyword>
<evidence type="ECO:0000256" key="4">
    <source>
        <dbReference type="ARBA" id="ARBA00022825"/>
    </source>
</evidence>
<dbReference type="Gene3D" id="3.40.50.200">
    <property type="entry name" value="Peptidase S8/S53 domain"/>
    <property type="match status" value="1"/>
</dbReference>
<dbReference type="InterPro" id="IPR023828">
    <property type="entry name" value="Peptidase_S8_Ser-AS"/>
</dbReference>
<dbReference type="PROSITE" id="PS51892">
    <property type="entry name" value="SUBTILASE"/>
    <property type="match status" value="1"/>
</dbReference>
<feature type="domain" description="Csp protease B prodomain" evidence="9">
    <location>
        <begin position="4"/>
        <end position="97"/>
    </location>
</feature>
<evidence type="ECO:0000259" key="9">
    <source>
        <dbReference type="Pfam" id="PF18425"/>
    </source>
</evidence>
<reference evidence="10" key="1">
    <citation type="journal article" date="2021" name="PeerJ">
        <title>Extensive microbial diversity within the chicken gut microbiome revealed by metagenomics and culture.</title>
        <authorList>
            <person name="Gilroy R."/>
            <person name="Ravi A."/>
            <person name="Getino M."/>
            <person name="Pursley I."/>
            <person name="Horton D.L."/>
            <person name="Alikhan N.F."/>
            <person name="Baker D."/>
            <person name="Gharbi K."/>
            <person name="Hall N."/>
            <person name="Watson M."/>
            <person name="Adriaenssens E.M."/>
            <person name="Foster-Nyarko E."/>
            <person name="Jarju S."/>
            <person name="Secka A."/>
            <person name="Antonio M."/>
            <person name="Oren A."/>
            <person name="Chaudhuri R.R."/>
            <person name="La Ragione R."/>
            <person name="Hildebrand F."/>
            <person name="Pallen M.J."/>
        </authorList>
    </citation>
    <scope>NUCLEOTIDE SEQUENCE</scope>
    <source>
        <strain evidence="10">CHK180-15479</strain>
    </source>
</reference>
<dbReference type="InterPro" id="IPR023827">
    <property type="entry name" value="Peptidase_S8_Asp-AS"/>
</dbReference>
<dbReference type="PRINTS" id="PR00723">
    <property type="entry name" value="SUBTILISIN"/>
</dbReference>
<dbReference type="InterPro" id="IPR000209">
    <property type="entry name" value="Peptidase_S8/S53_dom"/>
</dbReference>
<comment type="similarity">
    <text evidence="1 6 7">Belongs to the peptidase S8 family.</text>
</comment>
<evidence type="ECO:0000256" key="7">
    <source>
        <dbReference type="RuleBase" id="RU003355"/>
    </source>
</evidence>
<dbReference type="InterPro" id="IPR034045">
    <property type="entry name" value="Pep_S8_CspA-like"/>
</dbReference>
<dbReference type="GO" id="GO:0004252">
    <property type="term" value="F:serine-type endopeptidase activity"/>
    <property type="evidence" value="ECO:0007669"/>
    <property type="project" value="UniProtKB-UniRule"/>
</dbReference>
<comment type="caution">
    <text evidence="10">The sequence shown here is derived from an EMBL/GenBank/DDBJ whole genome shotgun (WGS) entry which is preliminary data.</text>
</comment>
<evidence type="ECO:0000256" key="1">
    <source>
        <dbReference type="ARBA" id="ARBA00011073"/>
    </source>
</evidence>
<evidence type="ECO:0000256" key="6">
    <source>
        <dbReference type="PROSITE-ProRule" id="PRU01240"/>
    </source>
</evidence>
<dbReference type="GO" id="GO:0006508">
    <property type="term" value="P:proteolysis"/>
    <property type="evidence" value="ECO:0007669"/>
    <property type="project" value="UniProtKB-KW"/>
</dbReference>
<keyword evidence="3 6" id="KW-0378">Hydrolase</keyword>
<evidence type="ECO:0000259" key="8">
    <source>
        <dbReference type="Pfam" id="PF00082"/>
    </source>
</evidence>
<dbReference type="InterPro" id="IPR041365">
    <property type="entry name" value="CspB_prodomain"/>
</dbReference>
<feature type="active site" description="Charge relay system" evidence="5 6">
    <location>
        <position position="215"/>
    </location>
</feature>
<evidence type="ECO:0000256" key="2">
    <source>
        <dbReference type="ARBA" id="ARBA00022670"/>
    </source>
</evidence>
<gene>
    <name evidence="10" type="ORF">H9704_10835</name>
</gene>
<dbReference type="InterPro" id="IPR022398">
    <property type="entry name" value="Peptidase_S8_His-AS"/>
</dbReference>
<evidence type="ECO:0000313" key="10">
    <source>
        <dbReference type="EMBL" id="HJC06627.1"/>
    </source>
</evidence>
<evidence type="ECO:0000256" key="3">
    <source>
        <dbReference type="ARBA" id="ARBA00022801"/>
    </source>
</evidence>
<dbReference type="InterPro" id="IPR050131">
    <property type="entry name" value="Peptidase_S8_subtilisin-like"/>
</dbReference>
<accession>A0A9D2N1D7</accession>
<feature type="active site" description="Charge relay system" evidence="5 6">
    <location>
        <position position="155"/>
    </location>
</feature>
<dbReference type="Proteomes" id="UP000823910">
    <property type="component" value="Unassembled WGS sequence"/>
</dbReference>
<dbReference type="Pfam" id="PF00082">
    <property type="entry name" value="Peptidase_S8"/>
    <property type="match status" value="2"/>
</dbReference>
<dbReference type="InterPro" id="IPR015500">
    <property type="entry name" value="Peptidase_S8_subtilisin-rel"/>
</dbReference>
<proteinExistence type="inferred from homology"/>
<dbReference type="InterPro" id="IPR036852">
    <property type="entry name" value="Peptidase_S8/S53_dom_sf"/>
</dbReference>
<dbReference type="PROSITE" id="PS00137">
    <property type="entry name" value="SUBTILASE_HIS"/>
    <property type="match status" value="1"/>
</dbReference>
<dbReference type="Pfam" id="PF18425">
    <property type="entry name" value="CspB_prodomain"/>
    <property type="match status" value="1"/>
</dbReference>
<name>A0A9D2N1D7_9FIRM</name>
<evidence type="ECO:0000256" key="5">
    <source>
        <dbReference type="PIRSR" id="PIRSR615500-1"/>
    </source>
</evidence>
<dbReference type="SUPFAM" id="SSF52743">
    <property type="entry name" value="Subtilisin-like"/>
    <property type="match status" value="1"/>
</dbReference>
<dbReference type="PANTHER" id="PTHR43806:SF11">
    <property type="entry name" value="CEREVISIN-RELATED"/>
    <property type="match status" value="1"/>
</dbReference>
<dbReference type="PROSITE" id="PS00138">
    <property type="entry name" value="SUBTILASE_SER"/>
    <property type="match status" value="1"/>
</dbReference>
<dbReference type="PROSITE" id="PS00136">
    <property type="entry name" value="SUBTILASE_ASP"/>
    <property type="match status" value="1"/>
</dbReference>
<feature type="active site" description="Charge relay system" evidence="5 6">
    <location>
        <position position="529"/>
    </location>
</feature>
<reference evidence="10" key="2">
    <citation type="submission" date="2021-04" db="EMBL/GenBank/DDBJ databases">
        <authorList>
            <person name="Gilroy R."/>
        </authorList>
    </citation>
    <scope>NUCLEOTIDE SEQUENCE</scope>
    <source>
        <strain evidence="10">CHK180-15479</strain>
    </source>
</reference>
<keyword evidence="4 6" id="KW-0720">Serine protease</keyword>
<dbReference type="Gene3D" id="3.30.70.2980">
    <property type="match status" value="1"/>
</dbReference>
<feature type="domain" description="Peptidase S8/S53" evidence="8">
    <location>
        <begin position="463"/>
        <end position="569"/>
    </location>
</feature>
<dbReference type="EMBL" id="DWWT01000055">
    <property type="protein sequence ID" value="HJC06627.1"/>
    <property type="molecule type" value="Genomic_DNA"/>
</dbReference>
<evidence type="ECO:0000313" key="11">
    <source>
        <dbReference type="Proteomes" id="UP000823910"/>
    </source>
</evidence>
<protein>
    <submittedName>
        <fullName evidence="10">S8 family serine peptidase</fullName>
    </submittedName>
</protein>
<feature type="domain" description="Peptidase S8/S53" evidence="8">
    <location>
        <begin position="146"/>
        <end position="323"/>
    </location>
</feature>